<evidence type="ECO:0000256" key="4">
    <source>
        <dbReference type="ARBA" id="ARBA00022670"/>
    </source>
</evidence>
<dbReference type="PANTHER" id="PTHR43221:SF1">
    <property type="entry name" value="PROTEASE HTPX"/>
    <property type="match status" value="1"/>
</dbReference>
<evidence type="ECO:0000256" key="11">
    <source>
        <dbReference type="ARBA" id="ARBA00023136"/>
    </source>
</evidence>
<dbReference type="Gene3D" id="3.30.2010.10">
    <property type="entry name" value="Metalloproteases ('zincins'), catalytic domain"/>
    <property type="match status" value="1"/>
</dbReference>
<dbReference type="CDD" id="cd07328">
    <property type="entry name" value="M48_Ste24p_like"/>
    <property type="match status" value="1"/>
</dbReference>
<dbReference type="Pfam" id="PF01435">
    <property type="entry name" value="Peptidase_M48"/>
    <property type="match status" value="1"/>
</dbReference>
<keyword evidence="5 12" id="KW-0812">Transmembrane</keyword>
<feature type="transmembrane region" description="Helical" evidence="12">
    <location>
        <begin position="12"/>
        <end position="33"/>
    </location>
</feature>
<dbReference type="PANTHER" id="PTHR43221">
    <property type="entry name" value="PROTEASE HTPX"/>
    <property type="match status" value="1"/>
</dbReference>
<name>A0ABU5V314_9GAMM</name>
<evidence type="ECO:0000259" key="13">
    <source>
        <dbReference type="Pfam" id="PF01435"/>
    </source>
</evidence>
<keyword evidence="8" id="KW-0862">Zinc</keyword>
<feature type="transmembrane region" description="Helical" evidence="12">
    <location>
        <begin position="142"/>
        <end position="161"/>
    </location>
</feature>
<evidence type="ECO:0000256" key="5">
    <source>
        <dbReference type="ARBA" id="ARBA00022692"/>
    </source>
</evidence>
<keyword evidence="7" id="KW-0378">Hydrolase</keyword>
<evidence type="ECO:0000256" key="8">
    <source>
        <dbReference type="ARBA" id="ARBA00022833"/>
    </source>
</evidence>
<evidence type="ECO:0000256" key="3">
    <source>
        <dbReference type="ARBA" id="ARBA00022475"/>
    </source>
</evidence>
<feature type="transmembrane region" description="Helical" evidence="12">
    <location>
        <begin position="101"/>
        <end position="122"/>
    </location>
</feature>
<dbReference type="InterPro" id="IPR050083">
    <property type="entry name" value="HtpX_protease"/>
</dbReference>
<gene>
    <name evidence="14" type="ORF">VA603_09470</name>
</gene>
<keyword evidence="4" id="KW-0645">Protease</keyword>
<comment type="caution">
    <text evidence="14">The sequence shown here is derived from an EMBL/GenBank/DDBJ whole genome shotgun (WGS) entry which is preliminary data.</text>
</comment>
<evidence type="ECO:0000313" key="15">
    <source>
        <dbReference type="Proteomes" id="UP001301653"/>
    </source>
</evidence>
<organism evidence="14 15">
    <name type="scientific">Stenotrophomonas capsici</name>
    <dbReference type="NCBI Taxonomy" id="3110230"/>
    <lineage>
        <taxon>Bacteria</taxon>
        <taxon>Pseudomonadati</taxon>
        <taxon>Pseudomonadota</taxon>
        <taxon>Gammaproteobacteria</taxon>
        <taxon>Lysobacterales</taxon>
        <taxon>Lysobacteraceae</taxon>
        <taxon>Stenotrophomonas</taxon>
    </lineage>
</organism>
<reference evidence="14 15" key="1">
    <citation type="submission" date="2023-12" db="EMBL/GenBank/DDBJ databases">
        <title>Stenotrophomonas guangdongensis sp. nov., isolated from wilted pepper plants (Capsicum annuum).</title>
        <authorList>
            <person name="Qiu M."/>
            <person name="Li Y."/>
            <person name="Liu Q."/>
            <person name="Zhang X."/>
            <person name="Huang Y."/>
            <person name="Guo R."/>
            <person name="Hu M."/>
            <person name="Zhou J."/>
            <person name="Zhou X."/>
        </authorList>
    </citation>
    <scope>NUCLEOTIDE SEQUENCE [LARGE SCALE GENOMIC DNA]</scope>
    <source>
        <strain evidence="14 15">MH1</strain>
    </source>
</reference>
<feature type="domain" description="Peptidase M48" evidence="13">
    <location>
        <begin position="248"/>
        <end position="421"/>
    </location>
</feature>
<evidence type="ECO:0000313" key="14">
    <source>
        <dbReference type="EMBL" id="MEA5667758.1"/>
    </source>
</evidence>
<keyword evidence="3" id="KW-1003">Cell membrane</keyword>
<sequence length="458" mass="50672">MSTLRTPSTRPTAFWVGLGVPLAIVLVAAWQWYRAAHWRLDVASGHDAGPYLGPLALVTLLLGMTAIATFCLALLGMRRAASRALLSRAALVEAFNRGRRWLPAFMVAQALLVFGGLIGVLLFEIGRAIDQHYVSGNAMKMVMFAGLIVLALLWYGARIIWDTLRVTLRRQDAEPIQIIGQTLSPAQAPQLWSFVQDIARRTEARVPDTVVVGLNEGFFVTEHAVQLANGQRVPEGRVLYLPLPYMSFMERPEVSAVVAHELGHFTGEDTRYGLQFSPIYRSLLNSILAVTNEHAADDDGWRAWITAPASLYGKWFLHSFDEAVHHWSRERELAADAFSSRIAGTAPAALALLRSAVLQEFVDEALAHNQQAPPHLREGVLSRVRRQVAEHGLGDPRNHLDDQQSHPLDTHPTLKQRLDALGVAITPELLVRTRDRRQSSLLAELGLEASTSTPMETP</sequence>
<evidence type="ECO:0000256" key="1">
    <source>
        <dbReference type="ARBA" id="ARBA00001947"/>
    </source>
</evidence>
<feature type="transmembrane region" description="Helical" evidence="12">
    <location>
        <begin position="53"/>
        <end position="75"/>
    </location>
</feature>
<keyword evidence="10" id="KW-0482">Metalloprotease</keyword>
<evidence type="ECO:0000256" key="12">
    <source>
        <dbReference type="SAM" id="Phobius"/>
    </source>
</evidence>
<comment type="subcellular location">
    <subcellularLocation>
        <location evidence="2">Cell membrane</location>
        <topology evidence="2">Multi-pass membrane protein</topology>
    </subcellularLocation>
</comment>
<evidence type="ECO:0000256" key="2">
    <source>
        <dbReference type="ARBA" id="ARBA00004651"/>
    </source>
</evidence>
<dbReference type="EMBL" id="JAYFUH010000119">
    <property type="protein sequence ID" value="MEA5667758.1"/>
    <property type="molecule type" value="Genomic_DNA"/>
</dbReference>
<proteinExistence type="predicted"/>
<dbReference type="InterPro" id="IPR001915">
    <property type="entry name" value="Peptidase_M48"/>
</dbReference>
<evidence type="ECO:0000256" key="6">
    <source>
        <dbReference type="ARBA" id="ARBA00022723"/>
    </source>
</evidence>
<comment type="cofactor">
    <cofactor evidence="1">
        <name>Zn(2+)</name>
        <dbReference type="ChEBI" id="CHEBI:29105"/>
    </cofactor>
</comment>
<accession>A0ABU5V314</accession>
<keyword evidence="9 12" id="KW-1133">Transmembrane helix</keyword>
<keyword evidence="15" id="KW-1185">Reference proteome</keyword>
<dbReference type="RefSeq" id="WP_323438649.1">
    <property type="nucleotide sequence ID" value="NZ_JAYFUH010000119.1"/>
</dbReference>
<keyword evidence="6" id="KW-0479">Metal-binding</keyword>
<evidence type="ECO:0000256" key="10">
    <source>
        <dbReference type="ARBA" id="ARBA00023049"/>
    </source>
</evidence>
<protein>
    <submittedName>
        <fullName evidence="14">M48 family metallopeptidase</fullName>
    </submittedName>
</protein>
<evidence type="ECO:0000256" key="7">
    <source>
        <dbReference type="ARBA" id="ARBA00022801"/>
    </source>
</evidence>
<dbReference type="Proteomes" id="UP001301653">
    <property type="component" value="Unassembled WGS sequence"/>
</dbReference>
<keyword evidence="11 12" id="KW-0472">Membrane</keyword>
<evidence type="ECO:0000256" key="9">
    <source>
        <dbReference type="ARBA" id="ARBA00022989"/>
    </source>
</evidence>